<dbReference type="EMBL" id="GG666612">
    <property type="protein sequence ID" value="EEN49248.1"/>
    <property type="molecule type" value="Genomic_DNA"/>
</dbReference>
<keyword evidence="2" id="KW-1133">Transmembrane helix</keyword>
<keyword evidence="2" id="KW-0472">Membrane</keyword>
<keyword evidence="2" id="KW-0812">Transmembrane</keyword>
<evidence type="ECO:0000313" key="3">
    <source>
        <dbReference type="EMBL" id="EEN49248.1"/>
    </source>
</evidence>
<evidence type="ECO:0000256" key="2">
    <source>
        <dbReference type="SAM" id="Phobius"/>
    </source>
</evidence>
<dbReference type="InParanoid" id="C3ZEU2"/>
<name>C3ZEU2_BRAFL</name>
<proteinExistence type="predicted"/>
<gene>
    <name evidence="3" type="ORF">BRAFLDRAFT_72686</name>
</gene>
<organism>
    <name type="scientific">Branchiostoma floridae</name>
    <name type="common">Florida lancelet</name>
    <name type="synonym">Amphioxus</name>
    <dbReference type="NCBI Taxonomy" id="7739"/>
    <lineage>
        <taxon>Eukaryota</taxon>
        <taxon>Metazoa</taxon>
        <taxon>Chordata</taxon>
        <taxon>Cephalochordata</taxon>
        <taxon>Leptocardii</taxon>
        <taxon>Amphioxiformes</taxon>
        <taxon>Branchiostomatidae</taxon>
        <taxon>Branchiostoma</taxon>
    </lineage>
</organism>
<sequence>MWMAWAKRRHENRRMRRDNQYEVPEQNRTAEHHDELGASPDGHPIALNNFEYIQMEEQPSPQQSPRTLARLTSVSTFRMFSFYRAVWWVAACCCLQGTETPCPAGTTSSNSDFTPGCFTPNNPAVTTNTAAVIVPVLCIVFMLLFLGGGLILYKGKRYGHERSVHVSPSPVRRKYSVPTIDE</sequence>
<dbReference type="AlphaFoldDB" id="C3ZEU2"/>
<reference evidence="3" key="1">
    <citation type="journal article" date="2008" name="Nature">
        <title>The amphioxus genome and the evolution of the chordate karyotype.</title>
        <authorList>
            <consortium name="US DOE Joint Genome Institute (JGI-PGF)"/>
            <person name="Putnam N.H."/>
            <person name="Butts T."/>
            <person name="Ferrier D.E.K."/>
            <person name="Furlong R.F."/>
            <person name="Hellsten U."/>
            <person name="Kawashima T."/>
            <person name="Robinson-Rechavi M."/>
            <person name="Shoguchi E."/>
            <person name="Terry A."/>
            <person name="Yu J.-K."/>
            <person name="Benito-Gutierrez E.L."/>
            <person name="Dubchak I."/>
            <person name="Garcia-Fernandez J."/>
            <person name="Gibson-Brown J.J."/>
            <person name="Grigoriev I.V."/>
            <person name="Horton A.C."/>
            <person name="de Jong P.J."/>
            <person name="Jurka J."/>
            <person name="Kapitonov V.V."/>
            <person name="Kohara Y."/>
            <person name="Kuroki Y."/>
            <person name="Lindquist E."/>
            <person name="Lucas S."/>
            <person name="Osoegawa K."/>
            <person name="Pennacchio L.A."/>
            <person name="Salamov A.A."/>
            <person name="Satou Y."/>
            <person name="Sauka-Spengler T."/>
            <person name="Schmutz J."/>
            <person name="Shin-I T."/>
            <person name="Toyoda A."/>
            <person name="Bronner-Fraser M."/>
            <person name="Fujiyama A."/>
            <person name="Holland L.Z."/>
            <person name="Holland P.W.H."/>
            <person name="Satoh N."/>
            <person name="Rokhsar D.S."/>
        </authorList>
    </citation>
    <scope>NUCLEOTIDE SEQUENCE [LARGE SCALE GENOMIC DNA]</scope>
    <source>
        <strain evidence="3">S238N-H82</strain>
        <tissue evidence="3">Testes</tissue>
    </source>
</reference>
<protein>
    <submittedName>
        <fullName evidence="3">Uncharacterized protein</fullName>
    </submittedName>
</protein>
<feature type="transmembrane region" description="Helical" evidence="2">
    <location>
        <begin position="130"/>
        <end position="153"/>
    </location>
</feature>
<accession>C3ZEU2</accession>
<feature type="region of interest" description="Disordered" evidence="1">
    <location>
        <begin position="16"/>
        <end position="40"/>
    </location>
</feature>
<evidence type="ECO:0000256" key="1">
    <source>
        <dbReference type="SAM" id="MobiDB-lite"/>
    </source>
</evidence>